<dbReference type="InterPro" id="IPR050490">
    <property type="entry name" value="Bact_solute-bd_prot1"/>
</dbReference>
<evidence type="ECO:0000256" key="1">
    <source>
        <dbReference type="ARBA" id="ARBA00004196"/>
    </source>
</evidence>
<keyword evidence="4 6" id="KW-0732">Signal</keyword>
<keyword evidence="8" id="KW-1185">Reference proteome</keyword>
<dbReference type="SUPFAM" id="SSF53850">
    <property type="entry name" value="Periplasmic binding protein-like II"/>
    <property type="match status" value="1"/>
</dbReference>
<evidence type="ECO:0000256" key="4">
    <source>
        <dbReference type="ARBA" id="ARBA00022729"/>
    </source>
</evidence>
<evidence type="ECO:0000256" key="3">
    <source>
        <dbReference type="ARBA" id="ARBA00022448"/>
    </source>
</evidence>
<dbReference type="AlphaFoldDB" id="A0A329ME54"/>
<proteinExistence type="inferred from homology"/>
<feature type="region of interest" description="Disordered" evidence="5">
    <location>
        <begin position="24"/>
        <end position="50"/>
    </location>
</feature>
<dbReference type="InterPro" id="IPR006059">
    <property type="entry name" value="SBP"/>
</dbReference>
<keyword evidence="3" id="KW-0813">Transport</keyword>
<name>A0A329ME54_9BACL</name>
<dbReference type="Pfam" id="PF13416">
    <property type="entry name" value="SBP_bac_8"/>
    <property type="match status" value="1"/>
</dbReference>
<protein>
    <submittedName>
        <fullName evidence="7">ABC transporter substrate-binding protein</fullName>
    </submittedName>
</protein>
<dbReference type="EMBL" id="QMFB01000017">
    <property type="protein sequence ID" value="RAV17908.1"/>
    <property type="molecule type" value="Genomic_DNA"/>
</dbReference>
<feature type="signal peptide" evidence="6">
    <location>
        <begin position="1"/>
        <end position="21"/>
    </location>
</feature>
<evidence type="ECO:0000256" key="5">
    <source>
        <dbReference type="SAM" id="MobiDB-lite"/>
    </source>
</evidence>
<dbReference type="CDD" id="cd14748">
    <property type="entry name" value="PBP2_UgpB"/>
    <property type="match status" value="1"/>
</dbReference>
<evidence type="ECO:0000313" key="7">
    <source>
        <dbReference type="EMBL" id="RAV17908.1"/>
    </source>
</evidence>
<feature type="compositionally biased region" description="Low complexity" evidence="5">
    <location>
        <begin position="31"/>
        <end position="40"/>
    </location>
</feature>
<sequence>MKKSVLSVLAASVAVSLTACGAGPKQADVASSSPSSSPSPSADPKTAAGGEKKKVEINYWYSWGDKIGENNENLVKKFNESQDEVVVKAHFQGTYDEQHSKAQAAFAAGNAPEVWQNEIASVGVFAKAGMTEDLTPFVKRDNVDMNDFIPGLMGNSYVDDKLYGLPYLRSTPLLYLNKTMLKEAGLDPAGPKNWTEFEEYARKLTVKDKRVGITLPVDIWFYEAFIAQSGGKMISDDGKKAEFSAEPGIEALKFWLKLKEEGVMKIPTTDDAGNQAKIDFQNQRSGMLFSSTADLTKQMLVAKESGFELGTTFMPANKSYGVPTGGANLVMSAKLPKEKQEAAWKFIKWMTSTEQTIYASTFTGYLPSRISAVNSEDMKKLYAEKPLFKVAVDQLEYARPRPMLKAYPEIAKNLKDEISRAVVDSSVTAEKAIAGAGEKADKLLNK</sequence>
<dbReference type="RefSeq" id="WP_113033994.1">
    <property type="nucleotide sequence ID" value="NZ_QMFB01000017.1"/>
</dbReference>
<dbReference type="OrthoDB" id="9795467at2"/>
<dbReference type="PANTHER" id="PTHR43649:SF31">
    <property type="entry name" value="SN-GLYCEROL-3-PHOSPHATE-BINDING PERIPLASMIC PROTEIN UGPB"/>
    <property type="match status" value="1"/>
</dbReference>
<evidence type="ECO:0000256" key="6">
    <source>
        <dbReference type="SAM" id="SignalP"/>
    </source>
</evidence>
<comment type="similarity">
    <text evidence="2">Belongs to the bacterial solute-binding protein 1 family.</text>
</comment>
<dbReference type="Proteomes" id="UP000250369">
    <property type="component" value="Unassembled WGS sequence"/>
</dbReference>
<gene>
    <name evidence="7" type="ORF">DQG23_26230</name>
</gene>
<comment type="subcellular location">
    <subcellularLocation>
        <location evidence="1">Cell envelope</location>
    </subcellularLocation>
</comment>
<dbReference type="GO" id="GO:0030313">
    <property type="term" value="C:cell envelope"/>
    <property type="evidence" value="ECO:0007669"/>
    <property type="project" value="UniProtKB-SubCell"/>
</dbReference>
<dbReference type="PROSITE" id="PS51257">
    <property type="entry name" value="PROKAR_LIPOPROTEIN"/>
    <property type="match status" value="1"/>
</dbReference>
<reference evidence="7 8" key="1">
    <citation type="journal article" date="2009" name="Int. J. Syst. Evol. Microbiol.">
        <title>Paenibacillus contaminans sp. nov., isolated from a contaminated laboratory plate.</title>
        <authorList>
            <person name="Chou J.H."/>
            <person name="Lee J.H."/>
            <person name="Lin M.C."/>
            <person name="Chang P.S."/>
            <person name="Arun A.B."/>
            <person name="Young C.C."/>
            <person name="Chen W.M."/>
        </authorList>
    </citation>
    <scope>NUCLEOTIDE SEQUENCE [LARGE SCALE GENOMIC DNA]</scope>
    <source>
        <strain evidence="7 8">CKOBP-6</strain>
    </source>
</reference>
<comment type="caution">
    <text evidence="7">The sequence shown here is derived from an EMBL/GenBank/DDBJ whole genome shotgun (WGS) entry which is preliminary data.</text>
</comment>
<evidence type="ECO:0000256" key="2">
    <source>
        <dbReference type="ARBA" id="ARBA00008520"/>
    </source>
</evidence>
<organism evidence="7 8">
    <name type="scientific">Paenibacillus contaminans</name>
    <dbReference type="NCBI Taxonomy" id="450362"/>
    <lineage>
        <taxon>Bacteria</taxon>
        <taxon>Bacillati</taxon>
        <taxon>Bacillota</taxon>
        <taxon>Bacilli</taxon>
        <taxon>Bacillales</taxon>
        <taxon>Paenibacillaceae</taxon>
        <taxon>Paenibacillus</taxon>
    </lineage>
</organism>
<dbReference type="PANTHER" id="PTHR43649">
    <property type="entry name" value="ARABINOSE-BINDING PROTEIN-RELATED"/>
    <property type="match status" value="1"/>
</dbReference>
<accession>A0A329ME54</accession>
<feature type="chain" id="PRO_5039648766" evidence="6">
    <location>
        <begin position="22"/>
        <end position="446"/>
    </location>
</feature>
<evidence type="ECO:0000313" key="8">
    <source>
        <dbReference type="Proteomes" id="UP000250369"/>
    </source>
</evidence>
<dbReference type="Gene3D" id="3.40.190.10">
    <property type="entry name" value="Periplasmic binding protein-like II"/>
    <property type="match status" value="2"/>
</dbReference>